<sequence>MQIAMKLDEIIKAVRIGTINELLDDYLRNIDYDKIIVYAEHTVSTDTNYRFFQFKRGLKEILKEEDMWYERLCSLKELSFLVNFFLRQYDRKTDDILAIEIIDYLYNHNF</sequence>
<evidence type="ECO:0000313" key="2">
    <source>
        <dbReference type="EMBL" id="PNW13890.1"/>
    </source>
</evidence>
<keyword evidence="4" id="KW-1185">Reference proteome</keyword>
<dbReference type="AlphaFoldDB" id="A0A3G6RLU0"/>
<accession>A0A3G6RLU0</accession>
<reference evidence="1 4" key="2">
    <citation type="submission" date="2018-11" db="EMBL/GenBank/DDBJ databases">
        <title>Proposal to divide the Flavobacteriaceae and reorganize its genera based on Amino Acid Identity values calculated from whole genome sequences.</title>
        <authorList>
            <person name="Nicholson A.C."/>
            <person name="Gulvik C.A."/>
            <person name="Whitney A.M."/>
            <person name="Humrighouse B.W."/>
            <person name="Bell M."/>
            <person name="Holmes B."/>
            <person name="Steigerwalt A.G."/>
            <person name="Villarma A."/>
            <person name="Sheth M."/>
            <person name="Batra D."/>
            <person name="Pryor J."/>
            <person name="Bernardet J.-F."/>
            <person name="Hugo C."/>
            <person name="Kampfer P."/>
            <person name="Newman J."/>
            <person name="McQuiston J.R."/>
        </authorList>
    </citation>
    <scope>NUCLEOTIDE SEQUENCE [LARGE SCALE GENOMIC DNA]</scope>
    <source>
        <strain evidence="1 4">KC_1864</strain>
    </source>
</reference>
<proteinExistence type="predicted"/>
<name>A0A3G6RLU0_CHRLC</name>
<gene>
    <name evidence="2" type="ORF">C1637_08445</name>
    <name evidence="1" type="ORF">EG342_11250</name>
</gene>
<reference evidence="2 3" key="1">
    <citation type="submission" date="2018-01" db="EMBL/GenBank/DDBJ databases">
        <title>Draft genome sequences of Chryseobacterium lactis NCTC11390, Chryseobacterium oncorhynchi 701B-08, and Chryseobacterium viscerum 687B-08.</title>
        <authorList>
            <person name="Jeong J.-J."/>
            <person name="Lee Y.J."/>
            <person name="Park B."/>
            <person name="Choi I.-G."/>
            <person name="Kim K.D."/>
        </authorList>
    </citation>
    <scope>NUCLEOTIDE SEQUENCE [LARGE SCALE GENOMIC DNA]</scope>
    <source>
        <strain evidence="2 3">NCTC11390</strain>
    </source>
</reference>
<organism evidence="2 3">
    <name type="scientific">Chryseobacterium lactis</name>
    <dbReference type="NCBI Taxonomy" id="1241981"/>
    <lineage>
        <taxon>Bacteria</taxon>
        <taxon>Pseudomonadati</taxon>
        <taxon>Bacteroidota</taxon>
        <taxon>Flavobacteriia</taxon>
        <taxon>Flavobacteriales</taxon>
        <taxon>Weeksellaceae</taxon>
        <taxon>Chryseobacterium group</taxon>
        <taxon>Chryseobacterium</taxon>
    </lineage>
</organism>
<dbReference type="Proteomes" id="UP000236262">
    <property type="component" value="Unassembled WGS sequence"/>
</dbReference>
<dbReference type="KEGG" id="clac:EG342_11250"/>
<dbReference type="EMBL" id="CP033924">
    <property type="protein sequence ID" value="AZA82434.1"/>
    <property type="molecule type" value="Genomic_DNA"/>
</dbReference>
<evidence type="ECO:0000313" key="3">
    <source>
        <dbReference type="Proteomes" id="UP000236262"/>
    </source>
</evidence>
<evidence type="ECO:0000313" key="4">
    <source>
        <dbReference type="Proteomes" id="UP000279972"/>
    </source>
</evidence>
<protein>
    <submittedName>
        <fullName evidence="2">Uncharacterized protein</fullName>
    </submittedName>
</protein>
<evidence type="ECO:0000313" key="1">
    <source>
        <dbReference type="EMBL" id="AZA82434.1"/>
    </source>
</evidence>
<dbReference type="Proteomes" id="UP000279972">
    <property type="component" value="Chromosome"/>
</dbReference>
<dbReference type="EMBL" id="PPEH01000003">
    <property type="protein sequence ID" value="PNW13890.1"/>
    <property type="molecule type" value="Genomic_DNA"/>
</dbReference>